<dbReference type="HOGENOM" id="CLU_2540760_0_0_0"/>
<keyword evidence="3" id="KW-1185">Reference proteome</keyword>
<proteinExistence type="predicted"/>
<dbReference type="EMBL" id="CP003364">
    <property type="protein sequence ID" value="AGA31450.1"/>
    <property type="molecule type" value="Genomic_DNA"/>
</dbReference>
<keyword evidence="1" id="KW-0472">Membrane</keyword>
<feature type="transmembrane region" description="Helical" evidence="1">
    <location>
        <begin position="30"/>
        <end position="48"/>
    </location>
</feature>
<evidence type="ECO:0000256" key="1">
    <source>
        <dbReference type="SAM" id="Phobius"/>
    </source>
</evidence>
<dbReference type="AlphaFoldDB" id="L0DR23"/>
<accession>L0DR23</accession>
<feature type="transmembrane region" description="Helical" evidence="1">
    <location>
        <begin position="60"/>
        <end position="76"/>
    </location>
</feature>
<name>L0DR23_SINAD</name>
<dbReference type="Proteomes" id="UP000010798">
    <property type="component" value="Chromosome"/>
</dbReference>
<organism evidence="2 3">
    <name type="scientific">Singulisphaera acidiphila (strain ATCC BAA-1392 / DSM 18658 / VKM B-2454 / MOB10)</name>
    <dbReference type="NCBI Taxonomy" id="886293"/>
    <lineage>
        <taxon>Bacteria</taxon>
        <taxon>Pseudomonadati</taxon>
        <taxon>Planctomycetota</taxon>
        <taxon>Planctomycetia</taxon>
        <taxon>Isosphaerales</taxon>
        <taxon>Isosphaeraceae</taxon>
        <taxon>Singulisphaera</taxon>
    </lineage>
</organism>
<dbReference type="RefSeq" id="WP_015250517.1">
    <property type="nucleotide sequence ID" value="NC_019892.1"/>
</dbReference>
<protein>
    <submittedName>
        <fullName evidence="2">Uncharacterized protein</fullName>
    </submittedName>
</protein>
<keyword evidence="1" id="KW-0812">Transmembrane</keyword>
<dbReference type="KEGG" id="saci:Sinac_7412"/>
<evidence type="ECO:0000313" key="2">
    <source>
        <dbReference type="EMBL" id="AGA31450.1"/>
    </source>
</evidence>
<evidence type="ECO:0000313" key="3">
    <source>
        <dbReference type="Proteomes" id="UP000010798"/>
    </source>
</evidence>
<keyword evidence="1" id="KW-1133">Transmembrane helix</keyword>
<gene>
    <name evidence="2" type="ordered locus">Sinac_7412</name>
</gene>
<reference evidence="2 3" key="1">
    <citation type="submission" date="2012-02" db="EMBL/GenBank/DDBJ databases">
        <title>Complete sequence of chromosome of Singulisphaera acidiphila DSM 18658.</title>
        <authorList>
            <consortium name="US DOE Joint Genome Institute (JGI-PGF)"/>
            <person name="Lucas S."/>
            <person name="Copeland A."/>
            <person name="Lapidus A."/>
            <person name="Glavina del Rio T."/>
            <person name="Dalin E."/>
            <person name="Tice H."/>
            <person name="Bruce D."/>
            <person name="Goodwin L."/>
            <person name="Pitluck S."/>
            <person name="Peters L."/>
            <person name="Ovchinnikova G."/>
            <person name="Chertkov O."/>
            <person name="Kyrpides N."/>
            <person name="Mavromatis K."/>
            <person name="Ivanova N."/>
            <person name="Brettin T."/>
            <person name="Detter J.C."/>
            <person name="Han C."/>
            <person name="Larimer F."/>
            <person name="Land M."/>
            <person name="Hauser L."/>
            <person name="Markowitz V."/>
            <person name="Cheng J.-F."/>
            <person name="Hugenholtz P."/>
            <person name="Woyke T."/>
            <person name="Wu D."/>
            <person name="Tindall B."/>
            <person name="Pomrenke H."/>
            <person name="Brambilla E."/>
            <person name="Klenk H.-P."/>
            <person name="Eisen J.A."/>
        </authorList>
    </citation>
    <scope>NUCLEOTIDE SEQUENCE [LARGE SCALE GENOMIC DNA]</scope>
    <source>
        <strain evidence="3">ATCC BAA-1392 / DSM 18658 / VKM B-2454 / MOB10</strain>
    </source>
</reference>
<dbReference type="OrthoDB" id="9921615at2"/>
<sequence>MAMVSTPRERRTSPDRFARWDDYERYRDRAIDLLMVFTVVGLAVALYWRPGDSSALRQDEWLVLAASGLVLFLSRLRRSILFK</sequence>